<dbReference type="InterPro" id="IPR003226">
    <property type="entry name" value="MYG1_exonuclease"/>
</dbReference>
<dbReference type="AlphaFoldDB" id="Q74ZQ3"/>
<accession>Q74ZQ3</accession>
<evidence type="ECO:0000313" key="3">
    <source>
        <dbReference type="Proteomes" id="UP000000591"/>
    </source>
</evidence>
<dbReference type="GeneID" id="4623113"/>
<name>Q74ZQ3_EREGS</name>
<dbReference type="InParanoid" id="Q74ZQ3"/>
<dbReference type="Pfam" id="PF03690">
    <property type="entry name" value="MYG1_exonuc"/>
    <property type="match status" value="1"/>
</dbReference>
<dbReference type="RefSeq" id="NP_986811.1">
    <property type="nucleotide sequence ID" value="NM_211873.1"/>
</dbReference>
<dbReference type="PANTHER" id="PTHR11215">
    <property type="entry name" value="METAL DEPENDENT HYDROLASE - RELATED"/>
    <property type="match status" value="1"/>
</dbReference>
<dbReference type="KEGG" id="ago:AGOS_AGR145C"/>
<reference evidence="2 3" key="1">
    <citation type="journal article" date="2004" name="Science">
        <title>The Ashbya gossypii genome as a tool for mapping the ancient Saccharomyces cerevisiae genome.</title>
        <authorList>
            <person name="Dietrich F.S."/>
            <person name="Voegeli S."/>
            <person name="Brachat S."/>
            <person name="Lerch A."/>
            <person name="Gates K."/>
            <person name="Steiner S."/>
            <person name="Mohr C."/>
            <person name="Pohlmann R."/>
            <person name="Luedi P."/>
            <person name="Choi S."/>
            <person name="Wing R.A."/>
            <person name="Flavier A."/>
            <person name="Gaffney T.D."/>
            <person name="Philippsen P."/>
        </authorList>
    </citation>
    <scope>NUCLEOTIDE SEQUENCE [LARGE SCALE GENOMIC DNA]</scope>
    <source>
        <strain evidence="3">ATCC 10895 / CBS 109.51 / FGSC 9923 / NRRL Y-1056</strain>
    </source>
</reference>
<dbReference type="EMBL" id="AE016820">
    <property type="protein sequence ID" value="AAS54635.1"/>
    <property type="molecule type" value="Genomic_DNA"/>
</dbReference>
<dbReference type="GO" id="GO:0005737">
    <property type="term" value="C:cytoplasm"/>
    <property type="evidence" value="ECO:0000318"/>
    <property type="project" value="GO_Central"/>
</dbReference>
<keyword evidence="3" id="KW-1185">Reference proteome</keyword>
<gene>
    <name evidence="2" type="ORF">AGOS_AGR145C</name>
</gene>
<organism evidence="2 3">
    <name type="scientific">Eremothecium gossypii (strain ATCC 10895 / CBS 109.51 / FGSC 9923 / NRRL Y-1056)</name>
    <name type="common">Yeast</name>
    <name type="synonym">Ashbya gossypii</name>
    <dbReference type="NCBI Taxonomy" id="284811"/>
    <lineage>
        <taxon>Eukaryota</taxon>
        <taxon>Fungi</taxon>
        <taxon>Dikarya</taxon>
        <taxon>Ascomycota</taxon>
        <taxon>Saccharomycotina</taxon>
        <taxon>Saccharomycetes</taxon>
        <taxon>Saccharomycetales</taxon>
        <taxon>Saccharomycetaceae</taxon>
        <taxon>Eremothecium</taxon>
    </lineage>
</organism>
<sequence>MRMSRGAHALLLGRIATTTTPTKVQGASPMQIGLARPATAVAWFAPRTRIRSLVNPGFLAEKFAGHRTVSHLRLLATMSKKLKMTPFKQICTHSGSFHADEALAVYMLRLLPEGKDAKLVRSRDPAKWEESCIVVDVSGKYDGVKYFDHHQREFFETFSDQYKTKLSSAGLVYKHFGRQIVRALCPEISDEDTELLYEKVYRDFVEALDANDNGISNFDAEELGVRPRFHDKNISIPGIVAKMNPDWNEETSDARFDECFLTASAFVGDCFARVVRGYGRAWLPAKDIVRAGVRDRAAVDPSGRIVVLERFCPWKEHLYDVERELGLVGEVLFVLFADSSGSWRVSTVPQSATSFRFRHGLPEPWRGLRDDALSEATGVPGCIFVHAAGFIGGARTRDAALALARLSLPA</sequence>
<dbReference type="PANTHER" id="PTHR11215:SF1">
    <property type="entry name" value="MYG1 EXONUCLEASE"/>
    <property type="match status" value="1"/>
</dbReference>
<dbReference type="eggNOG" id="KOG2948">
    <property type="taxonomic scope" value="Eukaryota"/>
</dbReference>
<proteinExistence type="inferred from homology"/>
<dbReference type="STRING" id="284811.Q74ZQ3"/>
<dbReference type="FunCoup" id="Q74ZQ3">
    <property type="interactions" value="1235"/>
</dbReference>
<dbReference type="OrthoDB" id="10265310at2759"/>
<dbReference type="GO" id="GO:0005634">
    <property type="term" value="C:nucleus"/>
    <property type="evidence" value="ECO:0000318"/>
    <property type="project" value="GO_Central"/>
</dbReference>
<dbReference type="OMA" id="FHCDEVV"/>
<evidence type="ECO:0000256" key="1">
    <source>
        <dbReference type="ARBA" id="ARBA00010105"/>
    </source>
</evidence>
<dbReference type="Proteomes" id="UP000000591">
    <property type="component" value="Chromosome VII"/>
</dbReference>
<comment type="similarity">
    <text evidence="1">Belongs to the MYG1 family.</text>
</comment>
<evidence type="ECO:0000313" key="2">
    <source>
        <dbReference type="EMBL" id="AAS54635.1"/>
    </source>
</evidence>
<protein>
    <submittedName>
        <fullName evidence="2">AGR145Cp</fullName>
    </submittedName>
</protein>
<reference evidence="3" key="2">
    <citation type="journal article" date="2013" name="G3 (Bethesda)">
        <title>Genomes of Ashbya fungi isolated from insects reveal four mating-type loci, numerous translocations, lack of transposons, and distinct gene duplications.</title>
        <authorList>
            <person name="Dietrich F.S."/>
            <person name="Voegeli S."/>
            <person name="Kuo S."/>
            <person name="Philippsen P."/>
        </authorList>
    </citation>
    <scope>GENOME REANNOTATION</scope>
    <source>
        <strain evidence="3">ATCC 10895 / CBS 109.51 / FGSC 9923 / NRRL Y-1056</strain>
    </source>
</reference>
<dbReference type="HOGENOM" id="CLU_051576_0_0_1"/>